<reference evidence="2" key="2">
    <citation type="submission" date="2020-09" db="EMBL/GenBank/DDBJ databases">
        <authorList>
            <person name="Sun Q."/>
            <person name="Zhou Y."/>
        </authorList>
    </citation>
    <scope>NUCLEOTIDE SEQUENCE</scope>
    <source>
        <strain evidence="2">CGMCC 1.15082</strain>
    </source>
</reference>
<dbReference type="Proteomes" id="UP000646478">
    <property type="component" value="Unassembled WGS sequence"/>
</dbReference>
<dbReference type="InterPro" id="IPR032710">
    <property type="entry name" value="NTF2-like_dom_sf"/>
</dbReference>
<proteinExistence type="predicted"/>
<accession>A0A916S0P2</accession>
<dbReference type="Gene3D" id="3.10.450.50">
    <property type="match status" value="1"/>
</dbReference>
<evidence type="ECO:0000313" key="2">
    <source>
        <dbReference type="EMBL" id="GGA79303.1"/>
    </source>
</evidence>
<comment type="caution">
    <text evidence="2">The sequence shown here is derived from an EMBL/GenBank/DDBJ whole genome shotgun (WGS) entry which is preliminary data.</text>
</comment>
<dbReference type="SUPFAM" id="SSF54427">
    <property type="entry name" value="NTF2-like"/>
    <property type="match status" value="1"/>
</dbReference>
<protein>
    <recommendedName>
        <fullName evidence="1">SnoaL-like domain-containing protein</fullName>
    </recommendedName>
</protein>
<evidence type="ECO:0000259" key="1">
    <source>
        <dbReference type="Pfam" id="PF12680"/>
    </source>
</evidence>
<sequence length="136" mass="15091">MAQPAMTESEVHDLLRRLFAALADPAATSEQFAELLTPDYIQRVDGKEIDYAGFLSHMAALRAHLASVDITFEHIVTDGHSAATVHLVDAVKTNGQHSRFKVIAYYQFQGKRVCLIDELTHLLEGDAQDRDLGSRV</sequence>
<reference evidence="2" key="1">
    <citation type="journal article" date="2014" name="Int. J. Syst. Evol. Microbiol.">
        <title>Complete genome sequence of Corynebacterium casei LMG S-19264T (=DSM 44701T), isolated from a smear-ripened cheese.</title>
        <authorList>
            <consortium name="US DOE Joint Genome Institute (JGI-PGF)"/>
            <person name="Walter F."/>
            <person name="Albersmeier A."/>
            <person name="Kalinowski J."/>
            <person name="Ruckert C."/>
        </authorList>
    </citation>
    <scope>NUCLEOTIDE SEQUENCE</scope>
    <source>
        <strain evidence="2">CGMCC 1.15082</strain>
    </source>
</reference>
<feature type="domain" description="SnoaL-like" evidence="1">
    <location>
        <begin position="16"/>
        <end position="114"/>
    </location>
</feature>
<dbReference type="Pfam" id="PF12680">
    <property type="entry name" value="SnoaL_2"/>
    <property type="match status" value="1"/>
</dbReference>
<dbReference type="EMBL" id="BMHH01000001">
    <property type="protein sequence ID" value="GGA79303.1"/>
    <property type="molecule type" value="Genomic_DNA"/>
</dbReference>
<organism evidence="2 3">
    <name type="scientific">Brucella endophytica</name>
    <dbReference type="NCBI Taxonomy" id="1963359"/>
    <lineage>
        <taxon>Bacteria</taxon>
        <taxon>Pseudomonadati</taxon>
        <taxon>Pseudomonadota</taxon>
        <taxon>Alphaproteobacteria</taxon>
        <taxon>Hyphomicrobiales</taxon>
        <taxon>Brucellaceae</taxon>
        <taxon>Brucella/Ochrobactrum group</taxon>
        <taxon>Brucella</taxon>
    </lineage>
</organism>
<dbReference type="AlphaFoldDB" id="A0A916S0P2"/>
<evidence type="ECO:0000313" key="3">
    <source>
        <dbReference type="Proteomes" id="UP000646478"/>
    </source>
</evidence>
<name>A0A916S0P2_9HYPH</name>
<keyword evidence="3" id="KW-1185">Reference proteome</keyword>
<gene>
    <name evidence="2" type="ORF">GCM10011491_03170</name>
</gene>
<dbReference type="InterPro" id="IPR037401">
    <property type="entry name" value="SnoaL-like"/>
</dbReference>
<dbReference type="RefSeq" id="WP_188820784.1">
    <property type="nucleotide sequence ID" value="NZ_BMHH01000001.1"/>
</dbReference>